<keyword evidence="2" id="KW-1185">Reference proteome</keyword>
<accession>A0A521AVP7</accession>
<dbReference type="RefSeq" id="WP_142712866.1">
    <property type="nucleotide sequence ID" value="NZ_FXTH01000001.1"/>
</dbReference>
<protein>
    <submittedName>
        <fullName evidence="1">Uncharacterized protein</fullName>
    </submittedName>
</protein>
<dbReference type="Proteomes" id="UP000317593">
    <property type="component" value="Unassembled WGS sequence"/>
</dbReference>
<proteinExistence type="predicted"/>
<evidence type="ECO:0000313" key="2">
    <source>
        <dbReference type="Proteomes" id="UP000317593"/>
    </source>
</evidence>
<name>A0A521AVP7_9BACT</name>
<dbReference type="AlphaFoldDB" id="A0A521AVP7"/>
<dbReference type="OrthoDB" id="1542349at2"/>
<gene>
    <name evidence="1" type="ORF">SAMN06265218_101420</name>
</gene>
<sequence>MDKRLKEYYKTKKYRGFYKVGEHRHRWTGTTHLTFSDGSKQVHAVGLFREGALEKAFNKIDKFHNTQNGDKSTLKGDKNFILA</sequence>
<organism evidence="1 2">
    <name type="scientific">Fodinibius sediminis</name>
    <dbReference type="NCBI Taxonomy" id="1214077"/>
    <lineage>
        <taxon>Bacteria</taxon>
        <taxon>Pseudomonadati</taxon>
        <taxon>Balneolota</taxon>
        <taxon>Balneolia</taxon>
        <taxon>Balneolales</taxon>
        <taxon>Balneolaceae</taxon>
        <taxon>Fodinibius</taxon>
    </lineage>
</organism>
<dbReference type="EMBL" id="FXTH01000001">
    <property type="protein sequence ID" value="SMO38922.1"/>
    <property type="molecule type" value="Genomic_DNA"/>
</dbReference>
<evidence type="ECO:0000313" key="1">
    <source>
        <dbReference type="EMBL" id="SMO38922.1"/>
    </source>
</evidence>
<reference evidence="1 2" key="1">
    <citation type="submission" date="2017-05" db="EMBL/GenBank/DDBJ databases">
        <authorList>
            <person name="Varghese N."/>
            <person name="Submissions S."/>
        </authorList>
    </citation>
    <scope>NUCLEOTIDE SEQUENCE [LARGE SCALE GENOMIC DNA]</scope>
    <source>
        <strain evidence="1 2">DSM 21194</strain>
    </source>
</reference>